<dbReference type="GO" id="GO:0007059">
    <property type="term" value="P:chromosome segregation"/>
    <property type="evidence" value="ECO:0007669"/>
    <property type="project" value="UniProtKB-KW"/>
</dbReference>
<dbReference type="Gene3D" id="1.10.150.130">
    <property type="match status" value="1"/>
</dbReference>
<evidence type="ECO:0000256" key="4">
    <source>
        <dbReference type="ARBA" id="ARBA00023172"/>
    </source>
</evidence>
<dbReference type="InterPro" id="IPR050090">
    <property type="entry name" value="Tyrosine_recombinase_XerCD"/>
</dbReference>
<evidence type="ECO:0000256" key="3">
    <source>
        <dbReference type="ARBA" id="ARBA00023125"/>
    </source>
</evidence>
<keyword evidence="9" id="KW-1185">Reference proteome</keyword>
<dbReference type="OrthoDB" id="283809at2"/>
<evidence type="ECO:0000313" key="9">
    <source>
        <dbReference type="Proteomes" id="UP000008633"/>
    </source>
</evidence>
<dbReference type="Proteomes" id="UP000008633">
    <property type="component" value="Chromosome"/>
</dbReference>
<dbReference type="GO" id="GO:0006310">
    <property type="term" value="P:DNA recombination"/>
    <property type="evidence" value="ECO:0007669"/>
    <property type="project" value="UniProtKB-KW"/>
</dbReference>
<dbReference type="PANTHER" id="PTHR30349:SF81">
    <property type="entry name" value="TYROSINE RECOMBINASE XERC"/>
    <property type="match status" value="1"/>
</dbReference>
<dbReference type="Pfam" id="PF00589">
    <property type="entry name" value="Phage_integrase"/>
    <property type="match status" value="1"/>
</dbReference>
<evidence type="ECO:0000313" key="8">
    <source>
        <dbReference type="EMBL" id="ADV45466.1"/>
    </source>
</evidence>
<reference evidence="8 9" key="1">
    <citation type="journal article" date="2011" name="Stand. Genomic Sci.">
        <title>Complete genome sequence of Nitratifractor salsuginis type strain (E9I37-1).</title>
        <authorList>
            <person name="Anderson I."/>
            <person name="Sikorski J."/>
            <person name="Zeytun A."/>
            <person name="Nolan M."/>
            <person name="Lapidus A."/>
            <person name="Lucas S."/>
            <person name="Hammon N."/>
            <person name="Deshpande S."/>
            <person name="Cheng J.F."/>
            <person name="Tapia R."/>
            <person name="Han C."/>
            <person name="Goodwin L."/>
            <person name="Pitluck S."/>
            <person name="Liolios K."/>
            <person name="Pagani I."/>
            <person name="Ivanova N."/>
            <person name="Huntemann M."/>
            <person name="Mavromatis K."/>
            <person name="Ovchinikova G."/>
            <person name="Pati A."/>
            <person name="Chen A."/>
            <person name="Palaniappan K."/>
            <person name="Land M."/>
            <person name="Hauser L."/>
            <person name="Brambilla E.M."/>
            <person name="Ngatchou-Djao O.D."/>
            <person name="Rohde M."/>
            <person name="Tindall B.J."/>
            <person name="Goker M."/>
            <person name="Detter J.C."/>
            <person name="Woyke T."/>
            <person name="Bristow J."/>
            <person name="Eisen J.A."/>
            <person name="Markowitz V."/>
            <person name="Hugenholtz P."/>
            <person name="Klenk H.P."/>
            <person name="Kyrpides N.C."/>
        </authorList>
    </citation>
    <scope>NUCLEOTIDE SEQUENCE [LARGE SCALE GENOMIC DNA]</scope>
    <source>
        <strain evidence="9">DSM 16511 / JCM 12458 / E9I37-1</strain>
    </source>
</reference>
<organism evidence="8 9">
    <name type="scientific">Nitratifractor salsuginis (strain DSM 16511 / JCM 12458 / E9I37-1)</name>
    <dbReference type="NCBI Taxonomy" id="749222"/>
    <lineage>
        <taxon>Bacteria</taxon>
        <taxon>Pseudomonadati</taxon>
        <taxon>Campylobacterota</taxon>
        <taxon>Epsilonproteobacteria</taxon>
        <taxon>Campylobacterales</taxon>
        <taxon>Sulfurovaceae</taxon>
        <taxon>Nitratifractor</taxon>
    </lineage>
</organism>
<keyword evidence="1" id="KW-0159">Chromosome partition</keyword>
<reference evidence="9" key="2">
    <citation type="submission" date="2011-01" db="EMBL/GenBank/DDBJ databases">
        <title>The complete genome of Nitratifractor salsuginis DSM 16511.</title>
        <authorList>
            <consortium name="US DOE Joint Genome Institute (JGI-PGF)"/>
            <person name="Lucas S."/>
            <person name="Copeland A."/>
            <person name="Lapidus A."/>
            <person name="Bruce D."/>
            <person name="Goodwin L."/>
            <person name="Pitluck S."/>
            <person name="Kyrpides N."/>
            <person name="Mavromatis K."/>
            <person name="Ivanova N."/>
            <person name="Mikhailova N."/>
            <person name="Zeytun A."/>
            <person name="Detter J.C."/>
            <person name="Tapia R."/>
            <person name="Han C."/>
            <person name="Land M."/>
            <person name="Hauser L."/>
            <person name="Markowitz V."/>
            <person name="Cheng J.-F."/>
            <person name="Hugenholtz P."/>
            <person name="Woyke T."/>
            <person name="Wu D."/>
            <person name="Tindall B."/>
            <person name="Schuetze A."/>
            <person name="Brambilla E."/>
            <person name="Klenk H.-P."/>
            <person name="Eisen J.A."/>
        </authorList>
    </citation>
    <scope>NUCLEOTIDE SEQUENCE [LARGE SCALE GENOMIC DNA]</scope>
    <source>
        <strain evidence="9">DSM 16511 / JCM 12458 / E9I37-1</strain>
    </source>
</reference>
<dbReference type="eggNOG" id="COG4974">
    <property type="taxonomic scope" value="Bacteria"/>
</dbReference>
<dbReference type="Pfam" id="PF02899">
    <property type="entry name" value="Phage_int_SAM_1"/>
    <property type="match status" value="1"/>
</dbReference>
<dbReference type="STRING" id="749222.Nitsa_0194"/>
<keyword evidence="2" id="KW-0229">DNA integration</keyword>
<dbReference type="SUPFAM" id="SSF56349">
    <property type="entry name" value="DNA breaking-rejoining enzymes"/>
    <property type="match status" value="1"/>
</dbReference>
<dbReference type="GO" id="GO:0015074">
    <property type="term" value="P:DNA integration"/>
    <property type="evidence" value="ECO:0007669"/>
    <property type="project" value="UniProtKB-KW"/>
</dbReference>
<evidence type="ECO:0000256" key="2">
    <source>
        <dbReference type="ARBA" id="ARBA00022908"/>
    </source>
</evidence>
<dbReference type="KEGG" id="nsa:Nitsa_0194"/>
<dbReference type="PROSITE" id="PS51898">
    <property type="entry name" value="TYR_RECOMBINASE"/>
    <property type="match status" value="1"/>
</dbReference>
<dbReference type="InterPro" id="IPR010998">
    <property type="entry name" value="Integrase_recombinase_N"/>
</dbReference>
<dbReference type="InterPro" id="IPR044068">
    <property type="entry name" value="CB"/>
</dbReference>
<dbReference type="Gene3D" id="1.10.443.10">
    <property type="entry name" value="Intergrase catalytic core"/>
    <property type="match status" value="1"/>
</dbReference>
<sequence length="284" mass="32850">MEEYVDDFLDYLFRIRGYSERTVATYELPLRQMLQYHRLKREGKQLILDIMPLRRRIASNTPRTVAKKLSAVRSFVRYLQDQRNLSILLEGDESVKVPRTLPKPIEERYIREVLEAADPTERLILGLLYGMGLRISELAGLRREQIDREWIRIHGKGGKTRQLPLPQAVLQMLDHYLALHPAGVYLFEKGKAPLSAAQIRYRVQKLFRSRGIKATPHQLRHSFATHLLDHGARISDVSELLGHASMATTQIYTQLGSSRKLREYMKAHPLGNEELGMRSEEPSD</sequence>
<protein>
    <submittedName>
        <fullName evidence="8">Integrase family protein</fullName>
    </submittedName>
</protein>
<keyword evidence="4" id="KW-0233">DNA recombination</keyword>
<accession>E6WZ16</accession>
<evidence type="ECO:0000259" key="6">
    <source>
        <dbReference type="PROSITE" id="PS51898"/>
    </source>
</evidence>
<dbReference type="InterPro" id="IPR004107">
    <property type="entry name" value="Integrase_SAM-like_N"/>
</dbReference>
<name>E6WZ16_NITSE</name>
<evidence type="ECO:0000259" key="7">
    <source>
        <dbReference type="PROSITE" id="PS51900"/>
    </source>
</evidence>
<evidence type="ECO:0000256" key="1">
    <source>
        <dbReference type="ARBA" id="ARBA00022829"/>
    </source>
</evidence>
<feature type="domain" description="Tyr recombinase" evidence="6">
    <location>
        <begin position="100"/>
        <end position="266"/>
    </location>
</feature>
<dbReference type="RefSeq" id="WP_013553163.1">
    <property type="nucleotide sequence ID" value="NC_014935.1"/>
</dbReference>
<dbReference type="PANTHER" id="PTHR30349">
    <property type="entry name" value="PHAGE INTEGRASE-RELATED"/>
    <property type="match status" value="1"/>
</dbReference>
<dbReference type="InterPro" id="IPR002104">
    <property type="entry name" value="Integrase_catalytic"/>
</dbReference>
<dbReference type="InterPro" id="IPR011010">
    <property type="entry name" value="DNA_brk_join_enz"/>
</dbReference>
<dbReference type="HOGENOM" id="CLU_027562_9_2_7"/>
<evidence type="ECO:0000256" key="5">
    <source>
        <dbReference type="PROSITE-ProRule" id="PRU01248"/>
    </source>
</evidence>
<dbReference type="PROSITE" id="PS51900">
    <property type="entry name" value="CB"/>
    <property type="match status" value="1"/>
</dbReference>
<proteinExistence type="predicted"/>
<dbReference type="AlphaFoldDB" id="E6WZ16"/>
<dbReference type="GO" id="GO:0003677">
    <property type="term" value="F:DNA binding"/>
    <property type="evidence" value="ECO:0007669"/>
    <property type="project" value="UniProtKB-UniRule"/>
</dbReference>
<feature type="domain" description="Core-binding (CB)" evidence="7">
    <location>
        <begin position="1"/>
        <end position="80"/>
    </location>
</feature>
<dbReference type="InterPro" id="IPR013762">
    <property type="entry name" value="Integrase-like_cat_sf"/>
</dbReference>
<keyword evidence="3 5" id="KW-0238">DNA-binding</keyword>
<dbReference type="EMBL" id="CP002452">
    <property type="protein sequence ID" value="ADV45466.1"/>
    <property type="molecule type" value="Genomic_DNA"/>
</dbReference>
<gene>
    <name evidence="8" type="ordered locus">Nitsa_0194</name>
</gene>